<protein>
    <submittedName>
        <fullName evidence="2">Uncharacterized protein</fullName>
    </submittedName>
</protein>
<dbReference type="Proteomes" id="UP001165085">
    <property type="component" value="Unassembled WGS sequence"/>
</dbReference>
<comment type="caution">
    <text evidence="2">The sequence shown here is derived from an EMBL/GenBank/DDBJ whole genome shotgun (WGS) entry which is preliminary data.</text>
</comment>
<evidence type="ECO:0000313" key="2">
    <source>
        <dbReference type="EMBL" id="GMH51705.1"/>
    </source>
</evidence>
<keyword evidence="3" id="KW-1185">Reference proteome</keyword>
<evidence type="ECO:0000256" key="1">
    <source>
        <dbReference type="SAM" id="MobiDB-lite"/>
    </source>
</evidence>
<reference evidence="3" key="1">
    <citation type="journal article" date="2023" name="Commun. Biol.">
        <title>Genome analysis of Parmales, the sister group of diatoms, reveals the evolutionary specialization of diatoms from phago-mixotrophs to photoautotrophs.</title>
        <authorList>
            <person name="Ban H."/>
            <person name="Sato S."/>
            <person name="Yoshikawa S."/>
            <person name="Yamada K."/>
            <person name="Nakamura Y."/>
            <person name="Ichinomiya M."/>
            <person name="Sato N."/>
            <person name="Blanc-Mathieu R."/>
            <person name="Endo H."/>
            <person name="Kuwata A."/>
            <person name="Ogata H."/>
        </authorList>
    </citation>
    <scope>NUCLEOTIDE SEQUENCE [LARGE SCALE GENOMIC DNA]</scope>
    <source>
        <strain evidence="3">NIES 3701</strain>
    </source>
</reference>
<proteinExistence type="predicted"/>
<gene>
    <name evidence="2" type="ORF">TrST_g11021</name>
</gene>
<name>A0A9W6ZK17_9STRA</name>
<dbReference type="AlphaFoldDB" id="A0A9W6ZK17"/>
<organism evidence="2 3">
    <name type="scientific">Triparma strigata</name>
    <dbReference type="NCBI Taxonomy" id="1606541"/>
    <lineage>
        <taxon>Eukaryota</taxon>
        <taxon>Sar</taxon>
        <taxon>Stramenopiles</taxon>
        <taxon>Ochrophyta</taxon>
        <taxon>Bolidophyceae</taxon>
        <taxon>Parmales</taxon>
        <taxon>Triparmaceae</taxon>
        <taxon>Triparma</taxon>
    </lineage>
</organism>
<accession>A0A9W6ZK17</accession>
<evidence type="ECO:0000313" key="3">
    <source>
        <dbReference type="Proteomes" id="UP001165085"/>
    </source>
</evidence>
<sequence length="87" mass="9348">MKVHEGNDISKEDAEAQEELKRQNCQAQRKLSCRNSACNFKDVILKAIRGKMGEEEALLMVRDLLKEKVEELGGNGGGSGSGGGGKA</sequence>
<feature type="region of interest" description="Disordered" evidence="1">
    <location>
        <begin position="1"/>
        <end position="21"/>
    </location>
</feature>
<dbReference type="EMBL" id="BRXY01000005">
    <property type="protein sequence ID" value="GMH51705.1"/>
    <property type="molecule type" value="Genomic_DNA"/>
</dbReference>